<gene>
    <name evidence="2" type="ORF">H9786_12135</name>
</gene>
<accession>A0A9D2RPI5</accession>
<protein>
    <submittedName>
        <fullName evidence="2">Type II toxin-antitoxin system PemK/MazF family toxin</fullName>
    </submittedName>
</protein>
<evidence type="ECO:0000256" key="1">
    <source>
        <dbReference type="SAM" id="MobiDB-lite"/>
    </source>
</evidence>
<evidence type="ECO:0000313" key="3">
    <source>
        <dbReference type="Proteomes" id="UP000823823"/>
    </source>
</evidence>
<reference evidence="2" key="2">
    <citation type="submission" date="2021-04" db="EMBL/GenBank/DDBJ databases">
        <authorList>
            <person name="Gilroy R."/>
        </authorList>
    </citation>
    <scope>NUCLEOTIDE SEQUENCE</scope>
    <source>
        <strain evidence="2">ChiHjej13B12-24818</strain>
    </source>
</reference>
<reference evidence="2" key="1">
    <citation type="journal article" date="2021" name="PeerJ">
        <title>Extensive microbial diversity within the chicken gut microbiome revealed by metagenomics and culture.</title>
        <authorList>
            <person name="Gilroy R."/>
            <person name="Ravi A."/>
            <person name="Getino M."/>
            <person name="Pursley I."/>
            <person name="Horton D.L."/>
            <person name="Alikhan N.F."/>
            <person name="Baker D."/>
            <person name="Gharbi K."/>
            <person name="Hall N."/>
            <person name="Watson M."/>
            <person name="Adriaenssens E.M."/>
            <person name="Foster-Nyarko E."/>
            <person name="Jarju S."/>
            <person name="Secka A."/>
            <person name="Antonio M."/>
            <person name="Oren A."/>
            <person name="Chaudhuri R.R."/>
            <person name="La Ragione R."/>
            <person name="Hildebrand F."/>
            <person name="Pallen M.J."/>
        </authorList>
    </citation>
    <scope>NUCLEOTIDE SEQUENCE</scope>
    <source>
        <strain evidence="2">ChiHjej13B12-24818</strain>
    </source>
</reference>
<feature type="compositionally biased region" description="Basic and acidic residues" evidence="1">
    <location>
        <begin position="65"/>
        <end position="81"/>
    </location>
</feature>
<sequence length="223" mass="24295">MSLGSRLSALLRSVARSPTARRSARRLGRRAMRAMGADGGSRATATKQRPAGAHSPDPASSRVHGGADDLHSAPALVDRRGSSPVDITYAPRRDDAPDPGEVVWAWVPYEEHLGRGKDRPVLVLAEEAASRGGPDGSGRVLVALMMTTRDRAENGEVHTDQHGSTWVDIGTGAWDRQRRDSEVRVDRLLRLPPTAVRREGARLSPARFERVADVVRTVHGWDR</sequence>
<name>A0A9D2RPI5_9MICO</name>
<dbReference type="AlphaFoldDB" id="A0A9D2RPI5"/>
<dbReference type="SUPFAM" id="SSF50118">
    <property type="entry name" value="Cell growth inhibitor/plasmid maintenance toxic component"/>
    <property type="match status" value="1"/>
</dbReference>
<dbReference type="Proteomes" id="UP000823823">
    <property type="component" value="Unassembled WGS sequence"/>
</dbReference>
<feature type="region of interest" description="Disordered" evidence="1">
    <location>
        <begin position="14"/>
        <end position="94"/>
    </location>
</feature>
<feature type="compositionally biased region" description="Low complexity" evidence="1">
    <location>
        <begin position="33"/>
        <end position="43"/>
    </location>
</feature>
<dbReference type="Pfam" id="PF02452">
    <property type="entry name" value="PemK_toxin"/>
    <property type="match status" value="1"/>
</dbReference>
<evidence type="ECO:0000313" key="2">
    <source>
        <dbReference type="EMBL" id="HJB11255.1"/>
    </source>
</evidence>
<comment type="caution">
    <text evidence="2">The sequence shown here is derived from an EMBL/GenBank/DDBJ whole genome shotgun (WGS) entry which is preliminary data.</text>
</comment>
<dbReference type="InterPro" id="IPR003477">
    <property type="entry name" value="PemK-like"/>
</dbReference>
<dbReference type="EMBL" id="DWZH01000093">
    <property type="protein sequence ID" value="HJB11255.1"/>
    <property type="molecule type" value="Genomic_DNA"/>
</dbReference>
<proteinExistence type="predicted"/>
<organism evidence="2 3">
    <name type="scientific">Candidatus Brachybacterium merdavium</name>
    <dbReference type="NCBI Taxonomy" id="2838513"/>
    <lineage>
        <taxon>Bacteria</taxon>
        <taxon>Bacillati</taxon>
        <taxon>Actinomycetota</taxon>
        <taxon>Actinomycetes</taxon>
        <taxon>Micrococcales</taxon>
        <taxon>Dermabacteraceae</taxon>
        <taxon>Brachybacterium</taxon>
    </lineage>
</organism>
<feature type="compositionally biased region" description="Basic residues" evidence="1">
    <location>
        <begin position="22"/>
        <end position="32"/>
    </location>
</feature>
<dbReference type="GO" id="GO:0003677">
    <property type="term" value="F:DNA binding"/>
    <property type="evidence" value="ECO:0007669"/>
    <property type="project" value="InterPro"/>
</dbReference>